<name>A0A517NIJ0_9BACT</name>
<sequence precursor="true">MGQYLPGTRFVRNRFQRGMLLANNRKRLLLAAMIVGTAVPSVANAQSPTGGNIVAGAGVIDNSIANLTNITTTTDRAVINWSDFSVGQGHTVNFDQIHSNSAVLNKVVSGAPQSLINGAITSNGNVFVSNASGVVIGSTGTINTNGFTATTLDISNERFMSGNLSFSGSSSAAITNNGLISTGAGGAHLIASQVFNNGTIESTGTINLATGGRLKMAGGTYIQADLDTIKGGIAAGASLIGNSGTIRAIGGLNVGGEVYLVNPNGRIVNDATITAALTNPSGSQTGGKVEMLASTEAILNQGTIDVSGTTGGRVVVTGETVTLEASTIDASGELAGGDVRIGGGWKGQDAEIANANQTSVSADTVISADATVRGDAGTVVVWADGNTEFSGQINARALGQGNGGNAEVSGKDHLTFTGNADLRSASGQYGNLLLDPSTFTIDAGNEDAIRAQWGSSALTIEADNLIEVLSDLFPTVSSGGDEKTYADGSKTALTLREASSGDGAVNINIAAEIRDSRQGSAAVEFNAGTGTFTVTEDGRISSSLGGASDVTVTAGEVDVAGASSIDKLIATGDATVGLGTGATGQLNLSDDDLAHLSVGEIQASDVDIEMGESASAISSLHIDADTVNIDRFAGRSLSISSDDLTITGPVAGSGTFQFNGKSSKTIGLGSAAGDLQFSKSILEGITGFWTFDIGTATGPGSDIAIDDAALNFNSVTLRGSSIDIDTLEIGINLKLVTDFLNVQNQIVKASDSGTLTFDTMTSSQSIGLGDATVGGFNVTADEFDFLGTYNYLWVTGGSGDVRADMDFTGKYATGITIDAVSGNAFIDEVTTDSGFFKLTSGDIYVASALTGDAGNTDLQLFSGSSSMAVAAASAGVWNLDSNEFDRITNFESVTFQNTSSSGLLEVAGADFANPVDFGTITTGAVNLLSDWLVISDIKVPEALSISVFGPLDINGAVTTENSDSFLTINAGRVSSTSGSRATSVGLGSDSTGAIHLSDAEINNIVGFDTIDVDHVSASTPGTTTINATFDKNLKVSGSRSIDVTSLTTTGGSNIDLATAYQSGGTGNIGTDKIDVTNINASGDIKLDAAQVEINGVAQTTQGDVLVDATRTAIGNGTQTSAVSLGSANGSTTVNTETLTIDASASASAQLGFAFTDTTSDVNGDIAVNASGDIVLTGNGTHFATIGHGDAPGNDDTGKSVAGDVTVSGSKNVSITKGHIGHMIDAGGTYASGSTMVYAGLSDFSEDNPDRDVDDFHQPYIMISDAESEFVSAAFADDGKLGFYVPDVSQFHIDPDASLNGGHATGSVPTNYGGPSDPNNDYAGEYVGDAGQNWSIFSAPIGLEIQIGDSASVYGADIIDFADVTLLGDNSNLFGATTEAELNLAADYDGLSGESDAGTTVLQIKTDDLKKGYYVKRIYREGETFGSGPGTTINTAGTHTITPAELTIQIDSQTKQYGDLFTWDGTEFDATGLVNGQTIDTLTLGSDGAAATANVTGGPYSITSTAITGSDFKSSNYDIHYSAGALSVTRAPLTVNLNPITKAVGLEANLTGREFSIIGLKNNDLVESITQTSDGIPAEAIVGVYELLGSHPIGSVFDATNYEITIADSTLTVLSPTNNTAHDVWSRAGLAAGSVNQLLGGGVGSINSSQQGSTSVELSDSGLGSDADAPTSPEDSTR</sequence>
<dbReference type="Pfam" id="PF18676">
    <property type="entry name" value="MBG_2"/>
    <property type="match status" value="1"/>
</dbReference>
<evidence type="ECO:0000256" key="3">
    <source>
        <dbReference type="ARBA" id="ARBA00022729"/>
    </source>
</evidence>
<dbReference type="Proteomes" id="UP000318538">
    <property type="component" value="Chromosome"/>
</dbReference>
<comment type="subcellular location">
    <subcellularLocation>
        <location evidence="1">Secreted</location>
    </subcellularLocation>
</comment>
<reference evidence="7 8" key="1">
    <citation type="submission" date="2019-02" db="EMBL/GenBank/DDBJ databases">
        <title>Deep-cultivation of Planctomycetes and their phenomic and genomic characterization uncovers novel biology.</title>
        <authorList>
            <person name="Wiegand S."/>
            <person name="Jogler M."/>
            <person name="Boedeker C."/>
            <person name="Pinto D."/>
            <person name="Vollmers J."/>
            <person name="Rivas-Marin E."/>
            <person name="Kohn T."/>
            <person name="Peeters S.H."/>
            <person name="Heuer A."/>
            <person name="Rast P."/>
            <person name="Oberbeckmann S."/>
            <person name="Bunk B."/>
            <person name="Jeske O."/>
            <person name="Meyerdierks A."/>
            <person name="Storesund J.E."/>
            <person name="Kallscheuer N."/>
            <person name="Luecker S."/>
            <person name="Lage O.M."/>
            <person name="Pohl T."/>
            <person name="Merkel B.J."/>
            <person name="Hornburger P."/>
            <person name="Mueller R.-W."/>
            <person name="Bruemmer F."/>
            <person name="Labrenz M."/>
            <person name="Spormann A.M."/>
            <person name="Op den Camp H."/>
            <person name="Overmann J."/>
            <person name="Amann R."/>
            <person name="Jetten M.S.M."/>
            <person name="Mascher T."/>
            <person name="Medema M.H."/>
            <person name="Devos D.P."/>
            <person name="Kaster A.-K."/>
            <person name="Ovreas L."/>
            <person name="Rohde M."/>
            <person name="Galperin M.Y."/>
            <person name="Jogler C."/>
        </authorList>
    </citation>
    <scope>NUCLEOTIDE SEQUENCE [LARGE SCALE GENOMIC DNA]</scope>
    <source>
        <strain evidence="7 8">K22_7</strain>
    </source>
</reference>
<gene>
    <name evidence="7" type="primary">hxuA_1</name>
    <name evidence="7" type="ORF">K227x_53750</name>
</gene>
<evidence type="ECO:0000259" key="6">
    <source>
        <dbReference type="SMART" id="SM00912"/>
    </source>
</evidence>
<evidence type="ECO:0000256" key="4">
    <source>
        <dbReference type="SAM" id="MobiDB-lite"/>
    </source>
</evidence>
<dbReference type="Pfam" id="PF05860">
    <property type="entry name" value="TPS"/>
    <property type="match status" value="1"/>
</dbReference>
<dbReference type="EMBL" id="CP036525">
    <property type="protein sequence ID" value="QDT06951.1"/>
    <property type="molecule type" value="Genomic_DNA"/>
</dbReference>
<feature type="compositionally biased region" description="Polar residues" evidence="4">
    <location>
        <begin position="1645"/>
        <end position="1657"/>
    </location>
</feature>
<dbReference type="InterPro" id="IPR011050">
    <property type="entry name" value="Pectin_lyase_fold/virulence"/>
</dbReference>
<organism evidence="7 8">
    <name type="scientific">Rubripirellula lacrimiformis</name>
    <dbReference type="NCBI Taxonomy" id="1930273"/>
    <lineage>
        <taxon>Bacteria</taxon>
        <taxon>Pseudomonadati</taxon>
        <taxon>Planctomycetota</taxon>
        <taxon>Planctomycetia</taxon>
        <taxon>Pirellulales</taxon>
        <taxon>Pirellulaceae</taxon>
        <taxon>Rubripirellula</taxon>
    </lineage>
</organism>
<dbReference type="InterPro" id="IPR041286">
    <property type="entry name" value="MBG_2"/>
</dbReference>
<protein>
    <submittedName>
        <fullName evidence="7">Heme/hemopexin-binding protein</fullName>
    </submittedName>
</protein>
<dbReference type="InterPro" id="IPR008638">
    <property type="entry name" value="FhaB/CdiA-like_TPS"/>
</dbReference>
<dbReference type="InterPro" id="IPR012334">
    <property type="entry name" value="Pectin_lyas_fold"/>
</dbReference>
<dbReference type="Gene3D" id="2.160.20.10">
    <property type="entry name" value="Single-stranded right-handed beta-helix, Pectin lyase-like"/>
    <property type="match status" value="1"/>
</dbReference>
<accession>A0A517NIJ0</accession>
<dbReference type="GO" id="GO:0005576">
    <property type="term" value="C:extracellular region"/>
    <property type="evidence" value="ECO:0007669"/>
    <property type="project" value="UniProtKB-SubCell"/>
</dbReference>
<dbReference type="PANTHER" id="PTHR12338:SF8">
    <property type="entry name" value="HEME_HEMOPEXIN-BINDING PROTEIN"/>
    <property type="match status" value="1"/>
</dbReference>
<feature type="region of interest" description="Disordered" evidence="4">
    <location>
        <begin position="1645"/>
        <end position="1677"/>
    </location>
</feature>
<keyword evidence="3 5" id="KW-0732">Signal</keyword>
<dbReference type="SUPFAM" id="SSF51126">
    <property type="entry name" value="Pectin lyase-like"/>
    <property type="match status" value="1"/>
</dbReference>
<dbReference type="SMART" id="SM00912">
    <property type="entry name" value="Haemagg_act"/>
    <property type="match status" value="1"/>
</dbReference>
<evidence type="ECO:0000256" key="2">
    <source>
        <dbReference type="ARBA" id="ARBA00022525"/>
    </source>
</evidence>
<feature type="chain" id="PRO_5021909471" evidence="5">
    <location>
        <begin position="46"/>
        <end position="1677"/>
    </location>
</feature>
<feature type="signal peptide" evidence="5">
    <location>
        <begin position="1"/>
        <end position="45"/>
    </location>
</feature>
<evidence type="ECO:0000313" key="8">
    <source>
        <dbReference type="Proteomes" id="UP000318538"/>
    </source>
</evidence>
<feature type="domain" description="Filamentous haemagglutinin FhaB/tRNA nuclease CdiA-like TPS" evidence="6">
    <location>
        <begin position="44"/>
        <end position="158"/>
    </location>
</feature>
<keyword evidence="2" id="KW-0964">Secreted</keyword>
<proteinExistence type="predicted"/>
<dbReference type="NCBIfam" id="TIGR01901">
    <property type="entry name" value="adhes_NPXG"/>
    <property type="match status" value="1"/>
</dbReference>
<dbReference type="PANTHER" id="PTHR12338">
    <property type="entry name" value="AUTOTRANSPORTER"/>
    <property type="match status" value="1"/>
</dbReference>
<evidence type="ECO:0000256" key="5">
    <source>
        <dbReference type="SAM" id="SignalP"/>
    </source>
</evidence>
<evidence type="ECO:0000256" key="1">
    <source>
        <dbReference type="ARBA" id="ARBA00004613"/>
    </source>
</evidence>
<dbReference type="InterPro" id="IPR050909">
    <property type="entry name" value="Bact_Autotransporter_VF"/>
</dbReference>
<keyword evidence="8" id="KW-1185">Reference proteome</keyword>
<dbReference type="KEGG" id="rlc:K227x_53750"/>
<evidence type="ECO:0000313" key="7">
    <source>
        <dbReference type="EMBL" id="QDT06951.1"/>
    </source>
</evidence>